<dbReference type="InterPro" id="IPR036426">
    <property type="entry name" value="Bulb-type_lectin_dom_sf"/>
</dbReference>
<feature type="region of interest" description="Disordered" evidence="2">
    <location>
        <begin position="21"/>
        <end position="51"/>
    </location>
</feature>
<sequence>MATPLAVADSIVGGYQYTDRSWDADPLPDQPKVPGAPVGGRGKSVPAPAIPPGARELVPHVVKTVQWPAAATATVDLGKTPAVRSLSAPAGEAKAAGLPVSVSPAAPTALGARAKSLAPPVAPVSPVSSVRVKLADRGQAKRAGVDGLLVGLDRADARTETGNVAVSLDYGAIEQAYGGGWASRLQLVAMPACALTTPQLAACRTRTPIEAVNDPVNRKLSGTVALAATGSGTAKAGSAFAAPAAAAAAQSSGGVAVAAVAGTSGSQGDYGATSLSASGAWSASASGAFTYRYPITAPPSLGGTAPTVGLAYDSQSVDGETSARNSQSSWIGDGWSYSPGFIERSYKSCKDQGIEDSGDSCWAGWNATISLGSHNGQLLRDSDGAYHLQTDDGTKIERLTGATNGLWQGEYFKVTTTDGTAYYLGLNHAPGGTTDDATDSAWGIPVYHPKSGDPCHSSDKGDDSQCDRPVGYRFNLDFVVDPHGNVQRYDWATESNYYNMGFGQVPDEDKDEKGGTLTKYTRGGRLTQISYGYQLADARAGREPAAKVVFRTAQRCTTSDTVCKDGNLSADTAADWPDTPYDLNCPSDWKTKIGEEGDTKGVCLISGPTFWQTYRLKGIDTKVRTASGWQDVDSYELKQVFSDAGGTYDPVTGKTQDPKVTGSLQSVMWLSEIVHTGKDGSAGGDGPITLDPVTFIGIEMDNRVDGLTPAAPPLYHPRISSVQTETGESVAVTYRAPECSREKKTMPASADSNTMACYPVFWNTPGGVEPIEDWFHKTLVSQVTSSDRTKAGSPAKVTNYTYSDGAAWHRDDAELTDDKHRTWNDFRGFRTVTTTTGAAPDPITQSTVSYLQGMDGDYTKDGNRRSVKVKNSLGEEITDSPWLAGTPYESQGFTKAGGTVATKTLTDPPASVVVATAKRTAWTSEDPKPDKLSTLPDMVSRRATSSSSRSLGLLSDNKTWRTSRSSTVFDDLGRIWKADDQGDLADPSQRTCTITTYADAPSDNPMMLVYPKETISVSGACDTKPGRSTTLSHKRVYYDGDGTVTNPGTLGRLGQRPGSLGLVTATESVTGYDATGKAQFQVLGAMTYDRYGRVGASTDAAGQTTSTTYAPVSGVLPTAVSTENPLKWTATSTVSPGRGSIIQAKDVNGRVTESAYDALGRRVKVWMPGRNKATQSPDRTFAYSVHGAGDNPDPSTVTTRTLREDGTYSTEVTFYDGTLQARQTQTTTADNSAGRLVSSTFYDSHGWTSSAIASYYDAANAPGTSMWAETNKTGPAVTRTAYDGQGRPVTVQQVSFASTLWQTGSTYRGVDRVDVTPPPGGKATTKYTDALGRTSSTVVRDTTPDRKLSGGSVIASGTSVLSRSVRLAVQADGNLVLTALVGGKTLWSSGTAGHPGAYASVLADGSLVVLDAAGKTTLWTSGSGGHTGGYLKVQGDGRIVMYDGANAELWSAGTAGATPADVTTTFTYTARGQVETVKDTVGNTWSYTYDLQGRTVSQTDPDSGGSSSAYDELGRVLTAKDGRGQVLSYTYDALGRKTGEYDGETPGDQAKLLAEWTYDSLGKGMPASATRYVGGRTGSAYVKKVNGYNAVGQPTGSTTVIPPSEGKLAGTYRTEAAYTETVGLLASTTFGTEGGLPAETVGYGYNLQGKLVGMGTPARPYVSTVAYSPQGKVLQTTIGTPSKQLRTAQTWDQATGRLATSRVTLQNNTANPISATTYGYNAAGSVTAVSDVQSSGGTDRVTDTQCFTYDAQNRLTTAWTDTKGLTAATAGQLAKCTTAGPSPSTIGGPAPYWLDWQFNQLGDRVQQVTHDVKGAAAKDVTQSLSYPGGGTTPAKKPNAATAVTTTGPSGSTTVVPDYDGAGNTKTRTGPGTASQGFEYDAEGRTKTVTTSGKEASYLYDAEGQLLIQRNPGNDVLYLFGGAEQLSLDTVKKTVTGLRYYRSPDGTVIVRSSGGTVNYQPTTPHGTAQLQVDGTSLAITRRAYDPYGNPRGTVPAAWADNRAFLGKPSDATSGLGLLGARVYDPLIGRFLTVDPVFESTDPNQMGGYGYAAGNPTSGSDPNGLWWSWGDVGSFFTGVGDSIVGDPWQWSVNTLSDGWNSFADIANGDNQAFNDMFGYSNETPFKLGHTGYVDDTPLADLFEVDTSSTSYFAGQVTGVVGSFAIDGYGAVKAISGGVKAVKAVKTAVSEGEDLVSAVKKLLSDDLPTTTKADPAPTTPKTEKPSSPKSGTGKGGDDPGAPASETPAAGKDAGRPSGGGSPDSGGGGQAGVKGPKAGKAEDTLEGANPGGYNDNCGACAQAGDSRLAGTHSGATAWDSGILAPEELEYKFDSLFHLTDGVADIEHQLGVLGYGTRGIVFGWTDGVSVGHYFNVVNDAGVVKFLDYQSEAFANTSEWENLELMITWW</sequence>
<dbReference type="Gene3D" id="2.90.10.10">
    <property type="entry name" value="Bulb-type lectin domain"/>
    <property type="match status" value="2"/>
</dbReference>
<feature type="region of interest" description="Disordered" evidence="2">
    <location>
        <begin position="921"/>
        <end position="953"/>
    </location>
</feature>
<reference evidence="5" key="1">
    <citation type="journal article" date="2019" name="Int. J. Syst. Evol. Microbiol.">
        <title>The Global Catalogue of Microorganisms (GCM) 10K type strain sequencing project: providing services to taxonomists for standard genome sequencing and annotation.</title>
        <authorList>
            <consortium name="The Broad Institute Genomics Platform"/>
            <consortium name="The Broad Institute Genome Sequencing Center for Infectious Disease"/>
            <person name="Wu L."/>
            <person name="Ma J."/>
        </authorList>
    </citation>
    <scope>NUCLEOTIDE SEQUENCE [LARGE SCALE GENOMIC DNA]</scope>
    <source>
        <strain evidence="5">CGMCC 4.1469</strain>
    </source>
</reference>
<organism evidence="4 5">
    <name type="scientific">Kitasatospora aburaviensis</name>
    <dbReference type="NCBI Taxonomy" id="67265"/>
    <lineage>
        <taxon>Bacteria</taxon>
        <taxon>Bacillati</taxon>
        <taxon>Actinomycetota</taxon>
        <taxon>Actinomycetes</taxon>
        <taxon>Kitasatosporales</taxon>
        <taxon>Streptomycetaceae</taxon>
        <taxon>Kitasatospora</taxon>
    </lineage>
</organism>
<dbReference type="InterPro" id="IPR056823">
    <property type="entry name" value="TEN-like_YD-shell"/>
</dbReference>
<feature type="compositionally biased region" description="Low complexity" evidence="2">
    <location>
        <begin position="2205"/>
        <end position="2217"/>
    </location>
</feature>
<keyword evidence="1" id="KW-0677">Repeat</keyword>
<dbReference type="Pfam" id="PF25023">
    <property type="entry name" value="TEN_YD-shell"/>
    <property type="match status" value="1"/>
</dbReference>
<feature type="compositionally biased region" description="Polar residues" evidence="2">
    <location>
        <begin position="1863"/>
        <end position="1875"/>
    </location>
</feature>
<keyword evidence="5" id="KW-1185">Reference proteome</keyword>
<dbReference type="SUPFAM" id="SSF51110">
    <property type="entry name" value="alpha-D-mannose-specific plant lectins"/>
    <property type="match status" value="1"/>
</dbReference>
<dbReference type="PROSITE" id="PS50927">
    <property type="entry name" value="BULB_LECTIN"/>
    <property type="match status" value="1"/>
</dbReference>
<evidence type="ECO:0000313" key="4">
    <source>
        <dbReference type="EMBL" id="MFC5888780.1"/>
    </source>
</evidence>
<gene>
    <name evidence="4" type="ORF">ACFP0N_27810</name>
</gene>
<evidence type="ECO:0000256" key="1">
    <source>
        <dbReference type="ARBA" id="ARBA00022737"/>
    </source>
</evidence>
<proteinExistence type="predicted"/>
<dbReference type="PANTHER" id="PTHR32305:SF17">
    <property type="entry name" value="TRNA NUCLEASE WAPA"/>
    <property type="match status" value="1"/>
</dbReference>
<dbReference type="Pfam" id="PF15644">
    <property type="entry name" value="Gln_amidase"/>
    <property type="match status" value="1"/>
</dbReference>
<dbReference type="Proteomes" id="UP001596067">
    <property type="component" value="Unassembled WGS sequence"/>
</dbReference>
<dbReference type="EMBL" id="JBHSOD010000045">
    <property type="protein sequence ID" value="MFC5888780.1"/>
    <property type="molecule type" value="Genomic_DNA"/>
</dbReference>
<feature type="compositionally biased region" description="Low complexity" evidence="2">
    <location>
        <begin position="941"/>
        <end position="953"/>
    </location>
</feature>
<comment type="caution">
    <text evidence="4">The sequence shown here is derived from an EMBL/GenBank/DDBJ whole genome shotgun (WGS) entry which is preliminary data.</text>
</comment>
<dbReference type="InterPro" id="IPR001480">
    <property type="entry name" value="Bulb-type_lectin_dom"/>
</dbReference>
<accession>A0ABW1F3R4</accession>
<dbReference type="InterPro" id="IPR006530">
    <property type="entry name" value="YD"/>
</dbReference>
<dbReference type="InterPro" id="IPR022385">
    <property type="entry name" value="Rhs_assc_core"/>
</dbReference>
<feature type="compositionally biased region" description="Low complexity" evidence="2">
    <location>
        <begin position="1832"/>
        <end position="1856"/>
    </location>
</feature>
<dbReference type="NCBIfam" id="TIGR01643">
    <property type="entry name" value="YD_repeat_2x"/>
    <property type="match status" value="2"/>
</dbReference>
<feature type="compositionally biased region" description="Gly residues" evidence="2">
    <location>
        <begin position="2253"/>
        <end position="2268"/>
    </location>
</feature>
<feature type="domain" description="Bulb-type lectin" evidence="3">
    <location>
        <begin position="1339"/>
        <end position="1454"/>
    </location>
</feature>
<dbReference type="RefSeq" id="WP_380236468.1">
    <property type="nucleotide sequence ID" value="NZ_JBHSOD010000045.1"/>
</dbReference>
<dbReference type="Gene3D" id="2.180.10.10">
    <property type="entry name" value="RHS repeat-associated core"/>
    <property type="match status" value="2"/>
</dbReference>
<dbReference type="InterPro" id="IPR050708">
    <property type="entry name" value="T6SS_VgrG/RHS"/>
</dbReference>
<feature type="region of interest" description="Disordered" evidence="2">
    <location>
        <begin position="1822"/>
        <end position="1877"/>
    </location>
</feature>
<evidence type="ECO:0000259" key="3">
    <source>
        <dbReference type="PROSITE" id="PS50927"/>
    </source>
</evidence>
<evidence type="ECO:0000313" key="5">
    <source>
        <dbReference type="Proteomes" id="UP001596067"/>
    </source>
</evidence>
<feature type="region of interest" description="Disordered" evidence="2">
    <location>
        <begin position="2204"/>
        <end position="2283"/>
    </location>
</feature>
<evidence type="ECO:0000256" key="2">
    <source>
        <dbReference type="SAM" id="MobiDB-lite"/>
    </source>
</evidence>
<name>A0ABW1F3R4_9ACTN</name>
<protein>
    <submittedName>
        <fullName evidence="4">RHS repeat-associated core domain-containing protein</fullName>
    </submittedName>
</protein>
<dbReference type="InterPro" id="IPR028908">
    <property type="entry name" value="Tox-PL_dom"/>
</dbReference>
<dbReference type="SMART" id="SM00108">
    <property type="entry name" value="B_lectin"/>
    <property type="match status" value="1"/>
</dbReference>
<dbReference type="PANTHER" id="PTHR32305">
    <property type="match status" value="1"/>
</dbReference>
<dbReference type="NCBIfam" id="TIGR03696">
    <property type="entry name" value="Rhs_assc_core"/>
    <property type="match status" value="1"/>
</dbReference>